<evidence type="ECO:0000259" key="4">
    <source>
        <dbReference type="PROSITE" id="PS50893"/>
    </source>
</evidence>
<evidence type="ECO:0000313" key="5">
    <source>
        <dbReference type="EMBL" id="MSU06322.1"/>
    </source>
</evidence>
<dbReference type="SMART" id="SM00382">
    <property type="entry name" value="AAA"/>
    <property type="match status" value="1"/>
</dbReference>
<dbReference type="InterPro" id="IPR003593">
    <property type="entry name" value="AAA+_ATPase"/>
</dbReference>
<dbReference type="PANTHER" id="PTHR42939:SF1">
    <property type="entry name" value="ABC TRANSPORTER ATP-BINDING PROTEIN ALBC-RELATED"/>
    <property type="match status" value="1"/>
</dbReference>
<dbReference type="InterPro" id="IPR003439">
    <property type="entry name" value="ABC_transporter-like_ATP-bd"/>
</dbReference>
<dbReference type="InterPro" id="IPR051782">
    <property type="entry name" value="ABC_Transporter_VariousFunc"/>
</dbReference>
<dbReference type="CDD" id="cd03230">
    <property type="entry name" value="ABC_DR_subfamily_A"/>
    <property type="match status" value="1"/>
</dbReference>
<dbReference type="GO" id="GO:0016887">
    <property type="term" value="F:ATP hydrolysis activity"/>
    <property type="evidence" value="ECO:0007669"/>
    <property type="project" value="InterPro"/>
</dbReference>
<organism evidence="5 6">
    <name type="scientific">Bullifex porci</name>
    <dbReference type="NCBI Taxonomy" id="2606638"/>
    <lineage>
        <taxon>Bacteria</taxon>
        <taxon>Pseudomonadati</taxon>
        <taxon>Spirochaetota</taxon>
        <taxon>Spirochaetia</taxon>
        <taxon>Spirochaetales</taxon>
        <taxon>Spirochaetaceae</taxon>
        <taxon>Bullifex</taxon>
    </lineage>
</organism>
<feature type="domain" description="ABC transporter" evidence="4">
    <location>
        <begin position="2"/>
        <end position="233"/>
    </location>
</feature>
<keyword evidence="1" id="KW-0813">Transport</keyword>
<comment type="caution">
    <text evidence="5">The sequence shown here is derived from an EMBL/GenBank/DDBJ whole genome shotgun (WGS) entry which is preliminary data.</text>
</comment>
<keyword evidence="3 5" id="KW-0067">ATP-binding</keyword>
<protein>
    <submittedName>
        <fullName evidence="5">ABC transporter ATP-binding protein</fullName>
    </submittedName>
</protein>
<dbReference type="EMBL" id="VUNN01000009">
    <property type="protein sequence ID" value="MSU06322.1"/>
    <property type="molecule type" value="Genomic_DNA"/>
</dbReference>
<gene>
    <name evidence="5" type="ORF">FYJ80_05955</name>
</gene>
<evidence type="ECO:0000313" key="6">
    <source>
        <dbReference type="Proteomes" id="UP000460549"/>
    </source>
</evidence>
<dbReference type="AlphaFoldDB" id="A0A7X2TR09"/>
<reference evidence="5 6" key="1">
    <citation type="submission" date="2019-08" db="EMBL/GenBank/DDBJ databases">
        <title>In-depth cultivation of the pig gut microbiome towards novel bacterial diversity and tailored functional studies.</title>
        <authorList>
            <person name="Wylensek D."/>
            <person name="Hitch T.C.A."/>
            <person name="Clavel T."/>
        </authorList>
    </citation>
    <scope>NUCLEOTIDE SEQUENCE [LARGE SCALE GENOMIC DNA]</scope>
    <source>
        <strain evidence="5 6">NM-380-WT-3C1</strain>
    </source>
</reference>
<evidence type="ECO:0000256" key="3">
    <source>
        <dbReference type="ARBA" id="ARBA00022840"/>
    </source>
</evidence>
<sequence>MIEFRSITKEYKKGIKAVDNLNLKLEEGKIFGFLGPNGAGKSTTIKMLVSIIPPTSGEILYNGVDIRKDPVAFKKLLAYVPDEPKFYQKLTGYEYLNFIADIFEVDEKTRKKRIEKYSALFGLEEALKDLVSSYSHGMGQKLSLMAALVHNPKIIVLDEPMVGLDPKASREVKDIMRSLADSGSIVFFSTHVLEVAANICDRVGIINKGHLIAESSVDELLKGKGETLEDYFLSITKEA</sequence>
<dbReference type="Pfam" id="PF00005">
    <property type="entry name" value="ABC_tran"/>
    <property type="match status" value="1"/>
</dbReference>
<proteinExistence type="predicted"/>
<dbReference type="Proteomes" id="UP000460549">
    <property type="component" value="Unassembled WGS sequence"/>
</dbReference>
<accession>A0A7X2TR09</accession>
<evidence type="ECO:0000256" key="1">
    <source>
        <dbReference type="ARBA" id="ARBA00022448"/>
    </source>
</evidence>
<dbReference type="GO" id="GO:0005524">
    <property type="term" value="F:ATP binding"/>
    <property type="evidence" value="ECO:0007669"/>
    <property type="project" value="UniProtKB-KW"/>
</dbReference>
<dbReference type="Gene3D" id="3.40.50.300">
    <property type="entry name" value="P-loop containing nucleotide triphosphate hydrolases"/>
    <property type="match status" value="1"/>
</dbReference>
<dbReference type="RefSeq" id="WP_154425297.1">
    <property type="nucleotide sequence ID" value="NZ_VUNN01000009.1"/>
</dbReference>
<dbReference type="PANTHER" id="PTHR42939">
    <property type="entry name" value="ABC TRANSPORTER ATP-BINDING PROTEIN ALBC-RELATED"/>
    <property type="match status" value="1"/>
</dbReference>
<keyword evidence="6" id="KW-1185">Reference proteome</keyword>
<dbReference type="PROSITE" id="PS50893">
    <property type="entry name" value="ABC_TRANSPORTER_2"/>
    <property type="match status" value="1"/>
</dbReference>
<evidence type="ECO:0000256" key="2">
    <source>
        <dbReference type="ARBA" id="ARBA00022741"/>
    </source>
</evidence>
<dbReference type="InterPro" id="IPR027417">
    <property type="entry name" value="P-loop_NTPase"/>
</dbReference>
<dbReference type="SUPFAM" id="SSF52540">
    <property type="entry name" value="P-loop containing nucleoside triphosphate hydrolases"/>
    <property type="match status" value="1"/>
</dbReference>
<keyword evidence="2" id="KW-0547">Nucleotide-binding</keyword>
<name>A0A7X2TR09_9SPIO</name>